<accession>A0A4S3IZL1</accession>
<evidence type="ECO:0000313" key="2">
    <source>
        <dbReference type="Proteomes" id="UP000308092"/>
    </source>
</evidence>
<dbReference type="Proteomes" id="UP000308092">
    <property type="component" value="Unassembled WGS sequence"/>
</dbReference>
<evidence type="ECO:0000313" key="1">
    <source>
        <dbReference type="EMBL" id="THC86998.1"/>
    </source>
</evidence>
<comment type="caution">
    <text evidence="1">The sequence shown here is derived from an EMBL/GenBank/DDBJ whole genome shotgun (WGS) entry which is preliminary data.</text>
</comment>
<name>A0A4S3IZL1_9EURO</name>
<gene>
    <name evidence="1" type="ORF">EYZ11_013557</name>
</gene>
<reference evidence="1 2" key="1">
    <citation type="submission" date="2019-03" db="EMBL/GenBank/DDBJ databases">
        <title>The genome sequence of a newly discovered highly antifungal drug resistant Aspergillus species, Aspergillus tanneri NIH 1004.</title>
        <authorList>
            <person name="Mounaud S."/>
            <person name="Singh I."/>
            <person name="Joardar V."/>
            <person name="Pakala S."/>
            <person name="Pakala S."/>
            <person name="Venepally P."/>
            <person name="Hoover J."/>
            <person name="Nierman W."/>
            <person name="Chung J."/>
            <person name="Losada L."/>
        </authorList>
    </citation>
    <scope>NUCLEOTIDE SEQUENCE [LARGE SCALE GENOMIC DNA]</scope>
    <source>
        <strain evidence="1 2">NIH1004</strain>
    </source>
</reference>
<dbReference type="VEuPathDB" id="FungiDB:EYZ11_013557"/>
<organism evidence="1 2">
    <name type="scientific">Aspergillus tanneri</name>
    <dbReference type="NCBI Taxonomy" id="1220188"/>
    <lineage>
        <taxon>Eukaryota</taxon>
        <taxon>Fungi</taxon>
        <taxon>Dikarya</taxon>
        <taxon>Ascomycota</taxon>
        <taxon>Pezizomycotina</taxon>
        <taxon>Eurotiomycetes</taxon>
        <taxon>Eurotiomycetidae</taxon>
        <taxon>Eurotiales</taxon>
        <taxon>Aspergillaceae</taxon>
        <taxon>Aspergillus</taxon>
        <taxon>Aspergillus subgen. Circumdati</taxon>
    </lineage>
</organism>
<protein>
    <submittedName>
        <fullName evidence="1">Uncharacterized protein</fullName>
    </submittedName>
</protein>
<proteinExistence type="predicted"/>
<dbReference type="EMBL" id="SOSA01001653">
    <property type="protein sequence ID" value="THC86998.1"/>
    <property type="molecule type" value="Genomic_DNA"/>
</dbReference>
<keyword evidence="2" id="KW-1185">Reference proteome</keyword>
<sequence length="46" mass="4932">MAYAEPLSVSTSFLTHLKPVAGLNAAKNFAGLSGRTVHMLIYKVLL</sequence>
<dbReference type="AlphaFoldDB" id="A0A4S3IZL1"/>